<dbReference type="AlphaFoldDB" id="A0A914LLJ2"/>
<reference evidence="2" key="1">
    <citation type="submission" date="2022-11" db="UniProtKB">
        <authorList>
            <consortium name="WormBaseParasite"/>
        </authorList>
    </citation>
    <scope>IDENTIFICATION</scope>
</reference>
<protein>
    <submittedName>
        <fullName evidence="2">Candidate secreted effector</fullName>
    </submittedName>
</protein>
<dbReference type="WBParaSite" id="Minc3s00633g15392">
    <property type="protein sequence ID" value="Minc3s00633g15392"/>
    <property type="gene ID" value="Minc3s00633g15392"/>
</dbReference>
<accession>A0A914LLJ2</accession>
<keyword evidence="1" id="KW-1185">Reference proteome</keyword>
<dbReference type="Proteomes" id="UP000887563">
    <property type="component" value="Unplaced"/>
</dbReference>
<organism evidence="1 2">
    <name type="scientific">Meloidogyne incognita</name>
    <name type="common">Southern root-knot nematode worm</name>
    <name type="synonym">Oxyuris incognita</name>
    <dbReference type="NCBI Taxonomy" id="6306"/>
    <lineage>
        <taxon>Eukaryota</taxon>
        <taxon>Metazoa</taxon>
        <taxon>Ecdysozoa</taxon>
        <taxon>Nematoda</taxon>
        <taxon>Chromadorea</taxon>
        <taxon>Rhabditida</taxon>
        <taxon>Tylenchina</taxon>
        <taxon>Tylenchomorpha</taxon>
        <taxon>Tylenchoidea</taxon>
        <taxon>Meloidogynidae</taxon>
        <taxon>Meloidogyninae</taxon>
        <taxon>Meloidogyne</taxon>
        <taxon>Meloidogyne incognita group</taxon>
    </lineage>
</organism>
<evidence type="ECO:0000313" key="2">
    <source>
        <dbReference type="WBParaSite" id="Minc3s00633g15392"/>
    </source>
</evidence>
<proteinExistence type="predicted"/>
<evidence type="ECO:0000313" key="1">
    <source>
        <dbReference type="Proteomes" id="UP000887563"/>
    </source>
</evidence>
<name>A0A914LLJ2_MELIC</name>
<sequence>MVRRKTMLEKKKRRGGDMEIRGVAGRKERSVYGMGRRIGKVVGAMKSCRRRV</sequence>